<dbReference type="PATRIC" id="fig|947033.5.peg.774"/>
<protein>
    <submittedName>
        <fullName evidence="1">Uncharacterized protein</fullName>
    </submittedName>
</protein>
<dbReference type="EMBL" id="LNYY01000016">
    <property type="protein sequence ID" value="KTD70122.1"/>
    <property type="molecule type" value="Genomic_DNA"/>
</dbReference>
<evidence type="ECO:0000313" key="1">
    <source>
        <dbReference type="EMBL" id="KTD70122.1"/>
    </source>
</evidence>
<comment type="caution">
    <text evidence="1">The sequence shown here is derived from an EMBL/GenBank/DDBJ whole genome shotgun (WGS) entry which is preliminary data.</text>
</comment>
<sequence length="84" mass="9226">MIPFINDAITQLQDPARGHGPQTIGILAKAVTAKSTGVPPKFTACYDPHGQPSLEHFKDYIRHVTPPARIHIPLALHRLDHCVS</sequence>
<keyword evidence="2" id="KW-1185">Reference proteome</keyword>
<dbReference type="AlphaFoldDB" id="A0A0W0ZM93"/>
<accession>A0A0W0ZM93</accession>
<gene>
    <name evidence="1" type="ORF">Lste_0726</name>
</gene>
<proteinExistence type="predicted"/>
<dbReference type="RefSeq" id="WP_157070694.1">
    <property type="nucleotide sequence ID" value="NZ_LNYY01000016.1"/>
</dbReference>
<organism evidence="1 2">
    <name type="scientific">Legionella steelei</name>
    <dbReference type="NCBI Taxonomy" id="947033"/>
    <lineage>
        <taxon>Bacteria</taxon>
        <taxon>Pseudomonadati</taxon>
        <taxon>Pseudomonadota</taxon>
        <taxon>Gammaproteobacteria</taxon>
        <taxon>Legionellales</taxon>
        <taxon>Legionellaceae</taxon>
        <taxon>Legionella</taxon>
    </lineage>
</organism>
<dbReference type="Proteomes" id="UP000054926">
    <property type="component" value="Unassembled WGS sequence"/>
</dbReference>
<evidence type="ECO:0000313" key="2">
    <source>
        <dbReference type="Proteomes" id="UP000054926"/>
    </source>
</evidence>
<reference evidence="1 2" key="1">
    <citation type="submission" date="2015-11" db="EMBL/GenBank/DDBJ databases">
        <title>Genomic analysis of 38 Legionella species identifies large and diverse effector repertoires.</title>
        <authorList>
            <person name="Burstein D."/>
            <person name="Amaro F."/>
            <person name="Zusman T."/>
            <person name="Lifshitz Z."/>
            <person name="Cohen O."/>
            <person name="Gilbert J.A."/>
            <person name="Pupko T."/>
            <person name="Shuman H.A."/>
            <person name="Segal G."/>
        </authorList>
    </citation>
    <scope>NUCLEOTIDE SEQUENCE [LARGE SCALE GENOMIC DNA]</scope>
    <source>
        <strain evidence="1 2">IMVS3376</strain>
    </source>
</reference>
<name>A0A0W0ZM93_9GAMM</name>